<dbReference type="PANTHER" id="PTHR14269:SF4">
    <property type="entry name" value="CAT EYE SYNDROME CRITICAL REGION PROTEIN 5"/>
    <property type="match status" value="1"/>
</dbReference>
<organism evidence="2 3">
    <name type="scientific">Ridgeia piscesae</name>
    <name type="common">Tubeworm</name>
    <dbReference type="NCBI Taxonomy" id="27915"/>
    <lineage>
        <taxon>Eukaryota</taxon>
        <taxon>Metazoa</taxon>
        <taxon>Spiralia</taxon>
        <taxon>Lophotrochozoa</taxon>
        <taxon>Annelida</taxon>
        <taxon>Polychaeta</taxon>
        <taxon>Sedentaria</taxon>
        <taxon>Canalipalpata</taxon>
        <taxon>Sabellida</taxon>
        <taxon>Siboglinidae</taxon>
        <taxon>Ridgeia</taxon>
    </lineage>
</organism>
<comment type="caution">
    <text evidence="2">The sequence shown here is derived from an EMBL/GenBank/DDBJ whole genome shotgun (WGS) entry which is preliminary data.</text>
</comment>
<dbReference type="InterPro" id="IPR006353">
    <property type="entry name" value="HAD-SF_hydro_IIA_CECR5"/>
</dbReference>
<evidence type="ECO:0000313" key="2">
    <source>
        <dbReference type="EMBL" id="KAK2185800.1"/>
    </source>
</evidence>
<dbReference type="SUPFAM" id="SSF56784">
    <property type="entry name" value="HAD-like"/>
    <property type="match status" value="1"/>
</dbReference>
<dbReference type="GO" id="GO:0005739">
    <property type="term" value="C:mitochondrion"/>
    <property type="evidence" value="ECO:0007669"/>
    <property type="project" value="TreeGrafter"/>
</dbReference>
<proteinExistence type="predicted"/>
<protein>
    <recommendedName>
        <fullName evidence="4">Haloacid dehalogenase-like hydrolase domain-containing 5</fullName>
    </recommendedName>
</protein>
<dbReference type="GO" id="GO:0046474">
    <property type="term" value="P:glycerophospholipid biosynthetic process"/>
    <property type="evidence" value="ECO:0007669"/>
    <property type="project" value="TreeGrafter"/>
</dbReference>
<dbReference type="InterPro" id="IPR023214">
    <property type="entry name" value="HAD_sf"/>
</dbReference>
<evidence type="ECO:0000313" key="3">
    <source>
        <dbReference type="Proteomes" id="UP001209878"/>
    </source>
</evidence>
<name>A0AAD9P0E0_RIDPI</name>
<dbReference type="InterPro" id="IPR006357">
    <property type="entry name" value="HAD-SF_hydro_IIA"/>
</dbReference>
<evidence type="ECO:0000256" key="1">
    <source>
        <dbReference type="SAM" id="MobiDB-lite"/>
    </source>
</evidence>
<dbReference type="InterPro" id="IPR036412">
    <property type="entry name" value="HAD-like_sf"/>
</dbReference>
<sequence length="451" mass="50630">MEAKMAELAVVGPRQQSRRKTSRKSLGNIMNCVHDSNIALNNNDNRQFQQPSFGICFDVDGVLARGTIAVPQAASSFQLLKDSDGNIRVPVTFLTNALNKDTDKAAQISKWLGVTISPDQMVQAQGPLEVYHRFHEKFCLVVGQGKIMEIARDLGFKNICTVEEVADSYPLLDMVNHKNRARIAREGYVEKEFPRVEAIILMGEPKRWESALQIIVDLLKTDGKPTHAPEMVNEKHLPVIACNADLQFMDRACMPRFGHGAFLLCLEALYQKVTGKDLKYTSIIGKPSEVTFRYAEHCLARQAAKLGITQPLRRMYIIGDTPEVDIVGSNLYQRYVDRLRGSRGDTADGDISSDENGNKEELDYFDSQLPASRNVPAGTRFERQTVEDVCSVLVCTGVYVPGVSPEQQGEEKCYHGHRDFPKMPDFYKPTTIVNNVRDAVRYVVEREQLAK</sequence>
<dbReference type="InterPro" id="IPR050324">
    <property type="entry name" value="CDP-alcohol_PTase-I"/>
</dbReference>
<reference evidence="2" key="1">
    <citation type="journal article" date="2023" name="Mol. Biol. Evol.">
        <title>Third-Generation Sequencing Reveals the Adaptive Role of the Epigenome in Three Deep-Sea Polychaetes.</title>
        <authorList>
            <person name="Perez M."/>
            <person name="Aroh O."/>
            <person name="Sun Y."/>
            <person name="Lan Y."/>
            <person name="Juniper S.K."/>
            <person name="Young C.R."/>
            <person name="Angers B."/>
            <person name="Qian P.Y."/>
        </authorList>
    </citation>
    <scope>NUCLEOTIDE SEQUENCE</scope>
    <source>
        <strain evidence="2">R07B-5</strain>
    </source>
</reference>
<dbReference type="PANTHER" id="PTHR14269">
    <property type="entry name" value="CDP-DIACYLGLYCEROL--GLYCEROL-3-PHOSPHATE 3-PHOSPHATIDYLTRANSFERASE-RELATED"/>
    <property type="match status" value="1"/>
</dbReference>
<dbReference type="Proteomes" id="UP001209878">
    <property type="component" value="Unassembled WGS sequence"/>
</dbReference>
<dbReference type="NCBIfam" id="TIGR01456">
    <property type="entry name" value="CECR5"/>
    <property type="match status" value="1"/>
</dbReference>
<keyword evidence="3" id="KW-1185">Reference proteome</keyword>
<dbReference type="Gene3D" id="3.40.50.1000">
    <property type="entry name" value="HAD superfamily/HAD-like"/>
    <property type="match status" value="2"/>
</dbReference>
<dbReference type="EMBL" id="JAODUO010000222">
    <property type="protein sequence ID" value="KAK2185800.1"/>
    <property type="molecule type" value="Genomic_DNA"/>
</dbReference>
<dbReference type="AlphaFoldDB" id="A0AAD9P0E0"/>
<dbReference type="NCBIfam" id="TIGR01460">
    <property type="entry name" value="HAD-SF-IIA"/>
    <property type="match status" value="1"/>
</dbReference>
<gene>
    <name evidence="2" type="ORF">NP493_222g02042</name>
</gene>
<feature type="region of interest" description="Disordered" evidence="1">
    <location>
        <begin position="1"/>
        <end position="24"/>
    </location>
</feature>
<evidence type="ECO:0008006" key="4">
    <source>
        <dbReference type="Google" id="ProtNLM"/>
    </source>
</evidence>
<dbReference type="Pfam" id="PF13344">
    <property type="entry name" value="Hydrolase_6"/>
    <property type="match status" value="1"/>
</dbReference>
<accession>A0AAD9P0E0</accession>